<dbReference type="InterPro" id="IPR036085">
    <property type="entry name" value="PAZ_dom_sf"/>
</dbReference>
<evidence type="ECO:0000256" key="3">
    <source>
        <dbReference type="ARBA" id="ARBA00022845"/>
    </source>
</evidence>
<feature type="compositionally biased region" description="Basic and acidic residues" evidence="8">
    <location>
        <begin position="7"/>
        <end position="34"/>
    </location>
</feature>
<dbReference type="GO" id="GO:0031047">
    <property type="term" value="P:regulatory ncRNA-mediated gene silencing"/>
    <property type="evidence" value="ECO:0007669"/>
    <property type="project" value="UniProtKB-KW"/>
</dbReference>
<dbReference type="GO" id="GO:0051607">
    <property type="term" value="P:defense response to virus"/>
    <property type="evidence" value="ECO:0007669"/>
    <property type="project" value="UniProtKB-ARBA"/>
</dbReference>
<dbReference type="GO" id="GO:1990904">
    <property type="term" value="C:ribonucleoprotein complex"/>
    <property type="evidence" value="ECO:0007669"/>
    <property type="project" value="UniProtKB-KW"/>
</dbReference>
<dbReference type="SMART" id="SM01163">
    <property type="entry name" value="DUF1785"/>
    <property type="match status" value="1"/>
</dbReference>
<dbReference type="FunFam" id="2.170.260.10:FF:000008">
    <property type="entry name" value="Protein argonaute 7"/>
    <property type="match status" value="1"/>
</dbReference>
<feature type="domain" description="PAZ" evidence="9">
    <location>
        <begin position="454"/>
        <end position="570"/>
    </location>
</feature>
<feature type="domain" description="Piwi" evidence="10">
    <location>
        <begin position="755"/>
        <end position="1050"/>
    </location>
</feature>
<evidence type="ECO:0000256" key="6">
    <source>
        <dbReference type="ARBA" id="ARBA00023158"/>
    </source>
</evidence>
<feature type="compositionally biased region" description="Low complexity" evidence="8">
    <location>
        <begin position="111"/>
        <end position="121"/>
    </location>
</feature>
<comment type="caution">
    <text evidence="11">The sequence shown here is derived from an EMBL/GenBank/DDBJ whole genome shotgun (WGS) entry which is preliminary data.</text>
</comment>
<dbReference type="Pfam" id="PF02170">
    <property type="entry name" value="PAZ"/>
    <property type="match status" value="1"/>
</dbReference>
<dbReference type="SUPFAM" id="SSF101690">
    <property type="entry name" value="PAZ domain"/>
    <property type="match status" value="1"/>
</dbReference>
<gene>
    <name evidence="11" type="ORF">SLEP1_g6386</name>
</gene>
<feature type="compositionally biased region" description="Basic residues" evidence="8">
    <location>
        <begin position="81"/>
        <end position="95"/>
    </location>
</feature>
<dbReference type="Gene3D" id="3.30.420.10">
    <property type="entry name" value="Ribonuclease H-like superfamily/Ribonuclease H"/>
    <property type="match status" value="1"/>
</dbReference>
<keyword evidence="5" id="KW-0805">Transcription regulation</keyword>
<evidence type="ECO:0000313" key="11">
    <source>
        <dbReference type="EMBL" id="GKU92687.1"/>
    </source>
</evidence>
<dbReference type="Gene3D" id="3.40.50.2300">
    <property type="match status" value="1"/>
</dbReference>
<dbReference type="InterPro" id="IPR045246">
    <property type="entry name" value="Piwi_ago-like"/>
</dbReference>
<dbReference type="Proteomes" id="UP001054252">
    <property type="component" value="Unassembled WGS sequence"/>
</dbReference>
<keyword evidence="3" id="KW-0810">Translation regulation</keyword>
<dbReference type="Pfam" id="PF16486">
    <property type="entry name" value="ArgoN"/>
    <property type="match status" value="1"/>
</dbReference>
<dbReference type="InterPro" id="IPR003165">
    <property type="entry name" value="Piwi"/>
</dbReference>
<evidence type="ECO:0000256" key="4">
    <source>
        <dbReference type="ARBA" id="ARBA00022884"/>
    </source>
</evidence>
<reference evidence="11 12" key="1">
    <citation type="journal article" date="2021" name="Commun. Biol.">
        <title>The genome of Shorea leprosula (Dipterocarpaceae) highlights the ecological relevance of drought in aseasonal tropical rainforests.</title>
        <authorList>
            <person name="Ng K.K.S."/>
            <person name="Kobayashi M.J."/>
            <person name="Fawcett J.A."/>
            <person name="Hatakeyama M."/>
            <person name="Paape T."/>
            <person name="Ng C.H."/>
            <person name="Ang C.C."/>
            <person name="Tnah L.H."/>
            <person name="Lee C.T."/>
            <person name="Nishiyama T."/>
            <person name="Sese J."/>
            <person name="O'Brien M.J."/>
            <person name="Copetti D."/>
            <person name="Mohd Noor M.I."/>
            <person name="Ong R.C."/>
            <person name="Putra M."/>
            <person name="Sireger I.Z."/>
            <person name="Indrioko S."/>
            <person name="Kosugi Y."/>
            <person name="Izuno A."/>
            <person name="Isagi Y."/>
            <person name="Lee S.L."/>
            <person name="Shimizu K.K."/>
        </authorList>
    </citation>
    <scope>NUCLEOTIDE SEQUENCE [LARGE SCALE GENOMIC DNA]</scope>
    <source>
        <strain evidence="11">214</strain>
    </source>
</reference>
<dbReference type="SMART" id="SM00949">
    <property type="entry name" value="PAZ"/>
    <property type="match status" value="1"/>
</dbReference>
<evidence type="ECO:0000313" key="12">
    <source>
        <dbReference type="Proteomes" id="UP001054252"/>
    </source>
</evidence>
<sequence length="1081" mass="123220">MEVEGCQGKDGRGRGEFRRGREGRDDYHQHRYQDQRVSGKRHGGAQRKSGDRDVFSHGGEGEESGRGGYGGREWRRSERHPYRRHYHPYRRHHGQGHSGAQGYLAAGEEFSYGGRDGSSSGRGEKWRGGESPQQQHYHHQDERVSGQSWAQETPVACQGFRHDGEDVSDRVGYGGRGGGERGIRRRSPAASYSQAGPDLDRSSPAPDPVPNPIIRDMQTGRIPEQVPTVLSSPENMSRTVPVKRPDKGGQLCIRTVRLHVNHFPVRFNPHSIIRHYDIDVKPAEPKKNGRPEKISKSDLSVIRNKLFMDNPSQFPLSMTAYDGEKNIFSAVNLPEGKFMVQFSEGEDMKHRTYEFSIKLVSELKLCKLRDYLSRNLFSIPRDILQGMDVVIKEKPAKCMIPVGRSFHFAEHHADDDLGLGITVSRGIQYSLKPTVQGLALCLDYSVLAFRKRMPVLDFLMEHIRGFDLNNFNMFRRDVEQALKNLKVTVTHRITKQKYTIVGLTREKTRDLCFPLVDTDEGNAAPRPVFLVDYFREKHGRNILYLDIPCLNVSRSKRVNYLPMEFCVLAEGQIYPKEVLESLDEGRAGFLKRISLVRPKERARRIHDMVRSSDGPCSGEIIQNFGIEIDKNMTSVFGRVIGPPMLKLATTTGKEINVSVDKEKCHWNLVGKAVVEGRAVERWAVLDFTENDRFQWNRGQFVRKLIAKCRSLGMKMGEHLFYHCTVMKKLSNIDVLRELLEGLSNQAYKTKGHLQILICVMTRKDEGYKYLKWISETRLGLVTQCCLSNNIAKKGDQYLSNLALKINAKLGGSNVELIDRLPYFRGDSSVMFVGADVNHPGSRNKTSPSIAAVVATVNWPAANRYAARVRPQEHRKEKILHFGEMCLDLVRYYAFRNKVKPEKIVIFRDGVSEGQFDMVLNEELVDLKKAFLAVNYNPTITLIVAQKRHQTRLFPENERDGNVPPGTVVDTTIVHPFEFDFYLCSHYGNLGTSKPTHYYVLWDEHGISSDELQQLIYNLCFTFSRCTKPVSLVPPVYYADLVAYRGQMYHEAVIEGQSSVSTSFDERFFKLHTDLENAMFFV</sequence>
<dbReference type="CDD" id="cd04657">
    <property type="entry name" value="Piwi_ago-like"/>
    <property type="match status" value="1"/>
</dbReference>
<name>A0AAV5I477_9ROSI</name>
<evidence type="ECO:0000259" key="9">
    <source>
        <dbReference type="PROSITE" id="PS50821"/>
    </source>
</evidence>
<dbReference type="InterPro" id="IPR036397">
    <property type="entry name" value="RNaseH_sf"/>
</dbReference>
<evidence type="ECO:0000256" key="7">
    <source>
        <dbReference type="ARBA" id="ARBA00023274"/>
    </source>
</evidence>
<dbReference type="InterPro" id="IPR032474">
    <property type="entry name" value="Argonaute_N"/>
</dbReference>
<evidence type="ECO:0000256" key="1">
    <source>
        <dbReference type="ARBA" id="ARBA00008201"/>
    </source>
</evidence>
<dbReference type="PANTHER" id="PTHR22891">
    <property type="entry name" value="EUKARYOTIC TRANSLATION INITIATION FACTOR 2C"/>
    <property type="match status" value="1"/>
</dbReference>
<feature type="region of interest" description="Disordered" evidence="8">
    <location>
        <begin position="1"/>
        <end position="211"/>
    </location>
</feature>
<keyword evidence="2" id="KW-0678">Repressor</keyword>
<feature type="compositionally biased region" description="Basic and acidic residues" evidence="8">
    <location>
        <begin position="48"/>
        <end position="65"/>
    </location>
</feature>
<keyword evidence="5" id="KW-0804">Transcription</keyword>
<evidence type="ECO:0000256" key="8">
    <source>
        <dbReference type="SAM" id="MobiDB-lite"/>
    </source>
</evidence>
<protein>
    <recommendedName>
        <fullName evidence="13">Protein argonaute 2-like</fullName>
    </recommendedName>
</protein>
<keyword evidence="4" id="KW-0694">RNA-binding</keyword>
<proteinExistence type="inferred from homology"/>
<dbReference type="Pfam" id="PF16488">
    <property type="entry name" value="ArgoL2"/>
    <property type="match status" value="1"/>
</dbReference>
<dbReference type="InterPro" id="IPR014811">
    <property type="entry name" value="ArgoL1"/>
</dbReference>
<evidence type="ECO:0000259" key="10">
    <source>
        <dbReference type="PROSITE" id="PS50822"/>
    </source>
</evidence>
<evidence type="ECO:0000256" key="2">
    <source>
        <dbReference type="ARBA" id="ARBA00022491"/>
    </source>
</evidence>
<dbReference type="AlphaFoldDB" id="A0AAV5I477"/>
<accession>A0AAV5I477</accession>
<dbReference type="GO" id="GO:0003723">
    <property type="term" value="F:RNA binding"/>
    <property type="evidence" value="ECO:0007669"/>
    <property type="project" value="UniProtKB-KW"/>
</dbReference>
<dbReference type="SUPFAM" id="SSF53098">
    <property type="entry name" value="Ribonuclease H-like"/>
    <property type="match status" value="1"/>
</dbReference>
<evidence type="ECO:0008006" key="13">
    <source>
        <dbReference type="Google" id="ProtNLM"/>
    </source>
</evidence>
<keyword evidence="7" id="KW-0687">Ribonucleoprotein</keyword>
<keyword evidence="12" id="KW-1185">Reference proteome</keyword>
<dbReference type="GO" id="GO:0006417">
    <property type="term" value="P:regulation of translation"/>
    <property type="evidence" value="ECO:0007669"/>
    <property type="project" value="UniProtKB-KW"/>
</dbReference>
<comment type="similarity">
    <text evidence="1">Belongs to the argonaute family. Ago subfamily.</text>
</comment>
<organism evidence="11 12">
    <name type="scientific">Rubroshorea leprosula</name>
    <dbReference type="NCBI Taxonomy" id="152421"/>
    <lineage>
        <taxon>Eukaryota</taxon>
        <taxon>Viridiplantae</taxon>
        <taxon>Streptophyta</taxon>
        <taxon>Embryophyta</taxon>
        <taxon>Tracheophyta</taxon>
        <taxon>Spermatophyta</taxon>
        <taxon>Magnoliopsida</taxon>
        <taxon>eudicotyledons</taxon>
        <taxon>Gunneridae</taxon>
        <taxon>Pentapetalae</taxon>
        <taxon>rosids</taxon>
        <taxon>malvids</taxon>
        <taxon>Malvales</taxon>
        <taxon>Dipterocarpaceae</taxon>
        <taxon>Rubroshorea</taxon>
    </lineage>
</organism>
<dbReference type="InterPro" id="IPR032472">
    <property type="entry name" value="ArgoL2"/>
</dbReference>
<dbReference type="InterPro" id="IPR012337">
    <property type="entry name" value="RNaseH-like_sf"/>
</dbReference>
<dbReference type="SMART" id="SM00950">
    <property type="entry name" value="Piwi"/>
    <property type="match status" value="1"/>
</dbReference>
<dbReference type="PROSITE" id="PS50821">
    <property type="entry name" value="PAZ"/>
    <property type="match status" value="1"/>
</dbReference>
<keyword evidence="6" id="KW-0943">RNA-mediated gene silencing</keyword>
<dbReference type="Pfam" id="PF08699">
    <property type="entry name" value="ArgoL1"/>
    <property type="match status" value="1"/>
</dbReference>
<dbReference type="CDD" id="cd02846">
    <property type="entry name" value="PAZ_argonaute_like"/>
    <property type="match status" value="1"/>
</dbReference>
<feature type="compositionally biased region" description="Basic and acidic residues" evidence="8">
    <location>
        <begin position="160"/>
        <end position="169"/>
    </location>
</feature>
<evidence type="ECO:0000256" key="5">
    <source>
        <dbReference type="ARBA" id="ARBA00023015"/>
    </source>
</evidence>
<dbReference type="Gene3D" id="2.170.260.10">
    <property type="entry name" value="paz domain"/>
    <property type="match status" value="1"/>
</dbReference>
<dbReference type="InterPro" id="IPR003100">
    <property type="entry name" value="PAZ_dom"/>
</dbReference>
<dbReference type="Pfam" id="PF02171">
    <property type="entry name" value="Piwi"/>
    <property type="match status" value="1"/>
</dbReference>
<dbReference type="EMBL" id="BPVZ01000006">
    <property type="protein sequence ID" value="GKU92687.1"/>
    <property type="molecule type" value="Genomic_DNA"/>
</dbReference>
<dbReference type="PROSITE" id="PS50822">
    <property type="entry name" value="PIWI"/>
    <property type="match status" value="1"/>
</dbReference>